<reference evidence="3 4" key="1">
    <citation type="submission" date="2019-02" db="EMBL/GenBank/DDBJ databases">
        <title>Deep-cultivation of Planctomycetes and their phenomic and genomic characterization uncovers novel biology.</title>
        <authorList>
            <person name="Wiegand S."/>
            <person name="Jogler M."/>
            <person name="Boedeker C."/>
            <person name="Pinto D."/>
            <person name="Vollmers J."/>
            <person name="Rivas-Marin E."/>
            <person name="Kohn T."/>
            <person name="Peeters S.H."/>
            <person name="Heuer A."/>
            <person name="Rast P."/>
            <person name="Oberbeckmann S."/>
            <person name="Bunk B."/>
            <person name="Jeske O."/>
            <person name="Meyerdierks A."/>
            <person name="Storesund J.E."/>
            <person name="Kallscheuer N."/>
            <person name="Luecker S."/>
            <person name="Lage O.M."/>
            <person name="Pohl T."/>
            <person name="Merkel B.J."/>
            <person name="Hornburger P."/>
            <person name="Mueller R.-W."/>
            <person name="Bruemmer F."/>
            <person name="Labrenz M."/>
            <person name="Spormann A.M."/>
            <person name="Op den Camp H."/>
            <person name="Overmann J."/>
            <person name="Amann R."/>
            <person name="Jetten M.S.M."/>
            <person name="Mascher T."/>
            <person name="Medema M.H."/>
            <person name="Devos D.P."/>
            <person name="Kaster A.-K."/>
            <person name="Ovreas L."/>
            <person name="Rohde M."/>
            <person name="Galperin M.Y."/>
            <person name="Jogler C."/>
        </authorList>
    </citation>
    <scope>NUCLEOTIDE SEQUENCE [LARGE SCALE GENOMIC DNA]</scope>
    <source>
        <strain evidence="3 4">Pan44</strain>
    </source>
</reference>
<feature type="transmembrane region" description="Helical" evidence="2">
    <location>
        <begin position="55"/>
        <end position="75"/>
    </location>
</feature>
<feature type="compositionally biased region" description="Basic and acidic residues" evidence="1">
    <location>
        <begin position="867"/>
        <end position="881"/>
    </location>
</feature>
<keyword evidence="2" id="KW-0812">Transmembrane</keyword>
<sequence length="1353" mass="150253">MMHRRLHDELAQVASRYRRLRLWRGLAIAWLAAAAAGGIAWVLSPMMQVSVRAGAPLLAAVGFLLAGIMVWRSLVVARNHLWIARQVEQKYPELKSCLLAAIEQESEPSSGRFGYLQSHVIHEALDHARARPWADVVPRRRIAWAMASSACSLAMLVAAIIALGTSAGPQQAQASVGKAGRPDLQVTGQFGVRIEPGNTEVERGSSLLVLARITGPVPPEAALTVQQSGKEPATLAMNRSLEDPLFGTRIPDIREPLDYRVETGGMLKGPFHVDVFEYPRVEKADAELVYPAFTKLEPKLVQDVRTVTVVEGTTIHLTCHLNKAVASAVLLEGETPAFELQPVSGDKPAMRTTILADRSRKLALNLVDDKGRKNKVSWNFTVNVVPNNPVVLKPVFPGRDMEVSPLEEMDLAATAWDDFGVEKFGISYSLAGKEPVELVLGEHGKARHKNELAHRVELETLGAAPDDLLSYHWWAEDLDSSGQVRRVEGDMYFAEVRKFEEIFREGEAQARGQQQQQQQQGQGQNEQSAEQLAQLQKEVINATWKLVRREHPGKLTEKFPDDVEGVRAGQLSALEKAAALGEKVTDPKSMAFAEGAVQQMEEVANQLTTAKETSDPAPLKPALAAAQSAYQNLLKLRAREHQVTQQQQSQSSSRSQSRSQQQRQQMRQLDLKKQDNPYESQRTASENQQETAEQREDRQALNRLRELARRQHDLNERLKELQAALEEAKSENEKEELRRQLKRLQEEQRQVVQDADELASRMEQPENQERMAEQRQQLEQARDQAQRASEAIEQEMAGQAAASGTRAEQEFEDLREEFRRRSSNRFAEDVRQLSDAANELDQKQKEIARQMGSEPDPEQEAGPKSLADNENKDQTAEELARQRQRLSTLQERMRKTIEEAEQDEPLLTKRLYDAVRDLQDQNVEQALAGTEQSLRRGFSDDAKQLERVASQGIEKLNENMKSAAEAVLGDDTEALRRAREELQRLAQELNDEIARNDPNGEPQNQGERPGQNPQGAEGRAARPGEQGTQRAGESPTVPSIPGFNNPAAQPPRDGQPMPGEGQPNQASQGRPGEQPNQDGQRPQQPGGRAPSQSAEQSTQEGRQGRGRPQQGQLPGEGEQQADSPMSPSTPMQPMGEQPGQQPGEQPGQQGSPSGQSQRPGGGQGASPQPGQWQGGLPQPGQGPGQDQEGQPERGEPRDGQRGPDGGDRQPRGPRRLDGDPNGGGFTSGGGEFNPEPARPRRSPITGDDFREWSDRLRDVEEMVSDPELRAEAARIRERARGIRSDVRRHSEQPKWDVIRRQVAEPLLSLRDRVADEVVRRASRQAVVPLDRDPVPPEYAEKTRAYYERLGTGR</sequence>
<feature type="compositionally biased region" description="Basic and acidic residues" evidence="1">
    <location>
        <begin position="758"/>
        <end position="773"/>
    </location>
</feature>
<keyword evidence="4" id="KW-1185">Reference proteome</keyword>
<name>A0A517SAL9_9PLAN</name>
<proteinExistence type="predicted"/>
<keyword evidence="2" id="KW-0472">Membrane</keyword>
<feature type="compositionally biased region" description="Low complexity" evidence="1">
    <location>
        <begin position="1074"/>
        <end position="1092"/>
    </location>
</feature>
<feature type="compositionally biased region" description="Polar residues" evidence="1">
    <location>
        <begin position="677"/>
        <end position="691"/>
    </location>
</feature>
<keyword evidence="2" id="KW-1133">Transmembrane helix</keyword>
<feature type="compositionally biased region" description="Basic and acidic residues" evidence="1">
    <location>
        <begin position="816"/>
        <end position="832"/>
    </location>
</feature>
<feature type="region of interest" description="Disordered" evidence="1">
    <location>
        <begin position="726"/>
        <end position="904"/>
    </location>
</feature>
<feature type="region of interest" description="Disordered" evidence="1">
    <location>
        <begin position="978"/>
        <end position="1250"/>
    </location>
</feature>
<feature type="compositionally biased region" description="Low complexity" evidence="1">
    <location>
        <begin position="645"/>
        <end position="668"/>
    </location>
</feature>
<dbReference type="InParanoid" id="A0A517SAL9"/>
<gene>
    <name evidence="3" type="ORF">Pan44_11900</name>
</gene>
<feature type="region of interest" description="Disordered" evidence="1">
    <location>
        <begin position="507"/>
        <end position="531"/>
    </location>
</feature>
<evidence type="ECO:0000256" key="1">
    <source>
        <dbReference type="SAM" id="MobiDB-lite"/>
    </source>
</evidence>
<feature type="compositionally biased region" description="Basic and acidic residues" evidence="1">
    <location>
        <begin position="1190"/>
        <end position="1218"/>
    </location>
</feature>
<feature type="compositionally biased region" description="Gly residues" evidence="1">
    <location>
        <begin position="1220"/>
        <end position="1231"/>
    </location>
</feature>
<organism evidence="3 4">
    <name type="scientific">Caulifigura coniformis</name>
    <dbReference type="NCBI Taxonomy" id="2527983"/>
    <lineage>
        <taxon>Bacteria</taxon>
        <taxon>Pseudomonadati</taxon>
        <taxon>Planctomycetota</taxon>
        <taxon>Planctomycetia</taxon>
        <taxon>Planctomycetales</taxon>
        <taxon>Planctomycetaceae</taxon>
        <taxon>Caulifigura</taxon>
    </lineage>
</organism>
<feature type="region of interest" description="Disordered" evidence="1">
    <location>
        <begin position="639"/>
        <end position="698"/>
    </location>
</feature>
<feature type="compositionally biased region" description="Basic and acidic residues" evidence="1">
    <location>
        <begin position="726"/>
        <end position="749"/>
    </location>
</feature>
<dbReference type="KEGG" id="ccos:Pan44_11900"/>
<dbReference type="OrthoDB" id="221248at2"/>
<feature type="compositionally biased region" description="Polar residues" evidence="1">
    <location>
        <begin position="1001"/>
        <end position="1014"/>
    </location>
</feature>
<evidence type="ECO:0000313" key="3">
    <source>
        <dbReference type="EMBL" id="QDT53174.1"/>
    </source>
</evidence>
<protein>
    <recommendedName>
        <fullName evidence="5">Immunoglobulin G-binding protein A</fullName>
    </recommendedName>
</protein>
<feature type="transmembrane region" description="Helical" evidence="2">
    <location>
        <begin position="21"/>
        <end position="43"/>
    </location>
</feature>
<dbReference type="RefSeq" id="WP_145028163.1">
    <property type="nucleotide sequence ID" value="NZ_CP036271.1"/>
</dbReference>
<feature type="compositionally biased region" description="Low complexity" evidence="1">
    <location>
        <begin position="1106"/>
        <end position="1158"/>
    </location>
</feature>
<accession>A0A517SAL9</accession>
<dbReference type="Proteomes" id="UP000315700">
    <property type="component" value="Chromosome"/>
</dbReference>
<evidence type="ECO:0008006" key="5">
    <source>
        <dbReference type="Google" id="ProtNLM"/>
    </source>
</evidence>
<evidence type="ECO:0000313" key="4">
    <source>
        <dbReference type="Proteomes" id="UP000315700"/>
    </source>
</evidence>
<dbReference type="EMBL" id="CP036271">
    <property type="protein sequence ID" value="QDT53174.1"/>
    <property type="molecule type" value="Genomic_DNA"/>
</dbReference>
<feature type="compositionally biased region" description="Low complexity" evidence="1">
    <location>
        <begin position="1165"/>
        <end position="1188"/>
    </location>
</feature>
<feature type="transmembrane region" description="Helical" evidence="2">
    <location>
        <begin position="142"/>
        <end position="163"/>
    </location>
</feature>
<feature type="compositionally biased region" description="Low complexity" evidence="1">
    <location>
        <begin position="509"/>
        <end position="531"/>
    </location>
</feature>
<evidence type="ECO:0000256" key="2">
    <source>
        <dbReference type="SAM" id="Phobius"/>
    </source>
</evidence>